<organism evidence="2 3">
    <name type="scientific">Musa troglodytarum</name>
    <name type="common">fe'i banana</name>
    <dbReference type="NCBI Taxonomy" id="320322"/>
    <lineage>
        <taxon>Eukaryota</taxon>
        <taxon>Viridiplantae</taxon>
        <taxon>Streptophyta</taxon>
        <taxon>Embryophyta</taxon>
        <taxon>Tracheophyta</taxon>
        <taxon>Spermatophyta</taxon>
        <taxon>Magnoliopsida</taxon>
        <taxon>Liliopsida</taxon>
        <taxon>Zingiberales</taxon>
        <taxon>Musaceae</taxon>
        <taxon>Musa</taxon>
    </lineage>
</organism>
<proteinExistence type="predicted"/>
<evidence type="ECO:0000313" key="2">
    <source>
        <dbReference type="EMBL" id="URE49151.1"/>
    </source>
</evidence>
<keyword evidence="1" id="KW-0472">Membrane</keyword>
<reference evidence="2" key="1">
    <citation type="submission" date="2022-05" db="EMBL/GenBank/DDBJ databases">
        <title>The Musa troglodytarum L. genome provides insights into the mechanism of non-climacteric behaviour and enrichment of carotenoids.</title>
        <authorList>
            <person name="Wang J."/>
        </authorList>
    </citation>
    <scope>NUCLEOTIDE SEQUENCE</scope>
    <source>
        <tissue evidence="2">Leaf</tissue>
    </source>
</reference>
<dbReference type="Proteomes" id="UP001055439">
    <property type="component" value="Chromosome 9"/>
</dbReference>
<gene>
    <name evidence="2" type="ORF">MUK42_32735</name>
</gene>
<feature type="transmembrane region" description="Helical" evidence="1">
    <location>
        <begin position="34"/>
        <end position="52"/>
    </location>
</feature>
<accession>A0A9E7ICE3</accession>
<protein>
    <submittedName>
        <fullName evidence="2">Uncharacterized protein</fullName>
    </submittedName>
</protein>
<dbReference type="AlphaFoldDB" id="A0A9E7ICE3"/>
<sequence length="107" mass="11791">MAAASKHASTRETKCHSLVGLAVTLKRGELFRGLGHLYIYGHLLFLLSWRVVVDWRVKEMGMLCCSSGGGDVGSALLSLLVAVLVVVLVQLLCQPPPRRRIRVYRCS</sequence>
<evidence type="ECO:0000256" key="1">
    <source>
        <dbReference type="SAM" id="Phobius"/>
    </source>
</evidence>
<dbReference type="EMBL" id="CP097511">
    <property type="protein sequence ID" value="URE49151.1"/>
    <property type="molecule type" value="Genomic_DNA"/>
</dbReference>
<keyword evidence="1" id="KW-1133">Transmembrane helix</keyword>
<evidence type="ECO:0000313" key="3">
    <source>
        <dbReference type="Proteomes" id="UP001055439"/>
    </source>
</evidence>
<feature type="transmembrane region" description="Helical" evidence="1">
    <location>
        <begin position="72"/>
        <end position="93"/>
    </location>
</feature>
<keyword evidence="3" id="KW-1185">Reference proteome</keyword>
<keyword evidence="1" id="KW-0812">Transmembrane</keyword>
<name>A0A9E7ICE3_9LILI</name>